<sequence>MAPKSKLPAPSTDFLPSSLTDPALPLPTMIVFDLDYTLWPFWVDTHVTPPLKPTDAFTAVDRVGESFALYREVPSILHALSRAGIQLAVASRTSAPELAREMLKLLHVPAPPPLPSAIPPSAERGRGGRGGRSGGGGGIVDLDDEIHWEKPRRALELFDAPLEIYPRSKIAHFEALAKKTGVKYEEMLFFDDENRNREVESLGVTMKLVRDGVTWDEIEKGVEAWWRRRGHVTKSLPE</sequence>
<dbReference type="Gene3D" id="3.40.50.1000">
    <property type="entry name" value="HAD superfamily/HAD-like"/>
    <property type="match status" value="1"/>
</dbReference>
<dbReference type="PANTHER" id="PTHR17901:SF14">
    <property type="entry name" value="MAGNESIUM-DEPENDENT PHOSPHATASE 1"/>
    <property type="match status" value="1"/>
</dbReference>
<gene>
    <name evidence="2" type="ORF">Cpir12675_001154</name>
</gene>
<dbReference type="NCBIfam" id="TIGR01685">
    <property type="entry name" value="MDP-1"/>
    <property type="match status" value="1"/>
</dbReference>
<dbReference type="SFLD" id="SFLDG01131">
    <property type="entry name" value="C1.5.2:_MDP_Like"/>
    <property type="match status" value="1"/>
</dbReference>
<dbReference type="Proteomes" id="UP001583280">
    <property type="component" value="Unassembled WGS sequence"/>
</dbReference>
<dbReference type="InterPro" id="IPR010036">
    <property type="entry name" value="MDP_1_eu_arc"/>
</dbReference>
<comment type="caution">
    <text evidence="2">The sequence shown here is derived from an EMBL/GenBank/DDBJ whole genome shotgun (WGS) entry which is preliminary data.</text>
</comment>
<accession>A0ABR3ZIL7</accession>
<dbReference type="SUPFAM" id="SSF56784">
    <property type="entry name" value="HAD-like"/>
    <property type="match status" value="1"/>
</dbReference>
<dbReference type="NCBIfam" id="TIGR01681">
    <property type="entry name" value="HAD-SF-IIIC"/>
    <property type="match status" value="1"/>
</dbReference>
<dbReference type="SFLD" id="SFLDG01129">
    <property type="entry name" value="C1.5:_HAD__Beta-PGM__Phosphata"/>
    <property type="match status" value="1"/>
</dbReference>
<evidence type="ECO:0000256" key="1">
    <source>
        <dbReference type="SAM" id="MobiDB-lite"/>
    </source>
</evidence>
<dbReference type="InterPro" id="IPR036412">
    <property type="entry name" value="HAD-like_sf"/>
</dbReference>
<name>A0ABR3ZIL7_9PEZI</name>
<reference evidence="2 3" key="1">
    <citation type="journal article" date="2024" name="IMA Fungus">
        <title>IMA Genome - F19 : A genome assembly and annotation guide to empower mycologists, including annotated draft genome sequences of Ceratocystis pirilliformis, Diaporthe australafricana, Fusarium ophioides, Paecilomyces lecythidis, and Sporothrix stenoceras.</title>
        <authorList>
            <person name="Aylward J."/>
            <person name="Wilson A.M."/>
            <person name="Visagie C.M."/>
            <person name="Spraker J."/>
            <person name="Barnes I."/>
            <person name="Buitendag C."/>
            <person name="Ceriani C."/>
            <person name="Del Mar Angel L."/>
            <person name="du Plessis D."/>
            <person name="Fuchs T."/>
            <person name="Gasser K."/>
            <person name="Kramer D."/>
            <person name="Li W."/>
            <person name="Munsamy K."/>
            <person name="Piso A."/>
            <person name="Price J.L."/>
            <person name="Sonnekus B."/>
            <person name="Thomas C."/>
            <person name="van der Nest A."/>
            <person name="van Dijk A."/>
            <person name="van Heerden A."/>
            <person name="van Vuuren N."/>
            <person name="Yilmaz N."/>
            <person name="Duong T.A."/>
            <person name="van der Merwe N.A."/>
            <person name="Wingfield M.J."/>
            <person name="Wingfield B.D."/>
        </authorList>
    </citation>
    <scope>NUCLEOTIDE SEQUENCE [LARGE SCALE GENOMIC DNA]</scope>
    <source>
        <strain evidence="2 3">CMW 12675</strain>
    </source>
</reference>
<feature type="region of interest" description="Disordered" evidence="1">
    <location>
        <begin position="111"/>
        <end position="140"/>
    </location>
</feature>
<evidence type="ECO:0000313" key="2">
    <source>
        <dbReference type="EMBL" id="KAL1900047.1"/>
    </source>
</evidence>
<dbReference type="InterPro" id="IPR010033">
    <property type="entry name" value="HAD_SF_ppase_IIIC"/>
</dbReference>
<dbReference type="InterPro" id="IPR035679">
    <property type="entry name" value="MDP-1_euk"/>
</dbReference>
<protein>
    <recommendedName>
        <fullName evidence="4">Magnesium-dependent phosphatase 1</fullName>
    </recommendedName>
</protein>
<proteinExistence type="predicted"/>
<dbReference type="Pfam" id="PF12689">
    <property type="entry name" value="Acid_PPase"/>
    <property type="match status" value="1"/>
</dbReference>
<dbReference type="PANTHER" id="PTHR17901">
    <property type="entry name" value="MAGNESIUM-DEPENDENT PHOSPHATASE 1 MDP1"/>
    <property type="match status" value="1"/>
</dbReference>
<dbReference type="EMBL" id="JAWDJO010000016">
    <property type="protein sequence ID" value="KAL1900047.1"/>
    <property type="molecule type" value="Genomic_DNA"/>
</dbReference>
<feature type="compositionally biased region" description="Gly residues" evidence="1">
    <location>
        <begin position="128"/>
        <end position="139"/>
    </location>
</feature>
<dbReference type="InterPro" id="IPR023214">
    <property type="entry name" value="HAD_sf"/>
</dbReference>
<evidence type="ECO:0008006" key="4">
    <source>
        <dbReference type="Google" id="ProtNLM"/>
    </source>
</evidence>
<dbReference type="SFLD" id="SFLDS00003">
    <property type="entry name" value="Haloacid_Dehalogenase"/>
    <property type="match status" value="1"/>
</dbReference>
<dbReference type="CDD" id="cd07501">
    <property type="entry name" value="HAD_MDP-1_like"/>
    <property type="match status" value="1"/>
</dbReference>
<keyword evidence="3" id="KW-1185">Reference proteome</keyword>
<organism evidence="2 3">
    <name type="scientific">Ceratocystis pirilliformis</name>
    <dbReference type="NCBI Taxonomy" id="259994"/>
    <lineage>
        <taxon>Eukaryota</taxon>
        <taxon>Fungi</taxon>
        <taxon>Dikarya</taxon>
        <taxon>Ascomycota</taxon>
        <taxon>Pezizomycotina</taxon>
        <taxon>Sordariomycetes</taxon>
        <taxon>Hypocreomycetidae</taxon>
        <taxon>Microascales</taxon>
        <taxon>Ceratocystidaceae</taxon>
        <taxon>Ceratocystis</taxon>
    </lineage>
</organism>
<evidence type="ECO:0000313" key="3">
    <source>
        <dbReference type="Proteomes" id="UP001583280"/>
    </source>
</evidence>